<reference evidence="4 5" key="1">
    <citation type="submission" date="2020-03" db="EMBL/GenBank/DDBJ databases">
        <title>Complete genome of Arcanobacterium buesumensis sp. nov. strain 2701.</title>
        <authorList>
            <person name="Borowiak M."/>
            <person name="Alssahen M."/>
            <person name="Laemmler C."/>
            <person name="Malorny B."/>
            <person name="Hassan A."/>
            <person name="Prenger-Berninghoff E."/>
            <person name="Ploetz M."/>
            <person name="Abdulmawjood A."/>
        </authorList>
    </citation>
    <scope>NUCLEOTIDE SEQUENCE [LARGE SCALE GENOMIC DNA]</scope>
    <source>
        <strain evidence="4 5">2701</strain>
    </source>
</reference>
<dbReference type="KEGG" id="arca:HC352_01950"/>
<feature type="domain" description="Integrase catalytic" evidence="3">
    <location>
        <begin position="2"/>
        <end position="53"/>
    </location>
</feature>
<protein>
    <submittedName>
        <fullName evidence="4">Transposase family protein</fullName>
    </submittedName>
</protein>
<accession>A0A6H2EJT3</accession>
<dbReference type="Pfam" id="PF00665">
    <property type="entry name" value="rve"/>
    <property type="match status" value="1"/>
</dbReference>
<name>A0A6H2EJT3_9ACTO</name>
<dbReference type="GO" id="GO:0015074">
    <property type="term" value="P:DNA integration"/>
    <property type="evidence" value="ECO:0007669"/>
    <property type="project" value="InterPro"/>
</dbReference>
<dbReference type="PANTHER" id="PTHR46889">
    <property type="entry name" value="TRANSPOSASE INSF FOR INSERTION SEQUENCE IS3B-RELATED"/>
    <property type="match status" value="1"/>
</dbReference>
<dbReference type="Proteomes" id="UP000502298">
    <property type="component" value="Chromosome"/>
</dbReference>
<dbReference type="RefSeq" id="WP_168917345.1">
    <property type="nucleotide sequence ID" value="NZ_CP050804.1"/>
</dbReference>
<dbReference type="EMBL" id="CP050804">
    <property type="protein sequence ID" value="QJC21404.1"/>
    <property type="molecule type" value="Genomic_DNA"/>
</dbReference>
<comment type="function">
    <text evidence="1">Involved in the transposition of the insertion sequence IS3.</text>
</comment>
<dbReference type="SUPFAM" id="SSF53098">
    <property type="entry name" value="Ribonuclease H-like"/>
    <property type="match status" value="1"/>
</dbReference>
<evidence type="ECO:0000313" key="4">
    <source>
        <dbReference type="EMBL" id="QJC21404.1"/>
    </source>
</evidence>
<dbReference type="PANTHER" id="PTHR46889:SF6">
    <property type="entry name" value="TRANSPOSASE INSF FOR INSERTION SEQUENCE IS3B"/>
    <property type="match status" value="1"/>
</dbReference>
<comment type="similarity">
    <text evidence="2">Belongs to the transposase IS3/IS150/IS904 family.</text>
</comment>
<dbReference type="InterPro" id="IPR001584">
    <property type="entry name" value="Integrase_cat-core"/>
</dbReference>
<evidence type="ECO:0000259" key="3">
    <source>
        <dbReference type="Pfam" id="PF00665"/>
    </source>
</evidence>
<evidence type="ECO:0000256" key="2">
    <source>
        <dbReference type="ARBA" id="ARBA00043964"/>
    </source>
</evidence>
<dbReference type="InterPro" id="IPR050900">
    <property type="entry name" value="Transposase_IS3/IS150/IS904"/>
</dbReference>
<gene>
    <name evidence="4" type="ORF">HC352_01950</name>
</gene>
<sequence length="53" mass="5999">MLYLCAIKDLYSRRTVECATSSRMKSRLAVDGLKDAMRKRGNPRGVIVHCDRG</sequence>
<evidence type="ECO:0000256" key="1">
    <source>
        <dbReference type="ARBA" id="ARBA00037276"/>
    </source>
</evidence>
<dbReference type="InterPro" id="IPR012337">
    <property type="entry name" value="RNaseH-like_sf"/>
</dbReference>
<keyword evidence="5" id="KW-1185">Reference proteome</keyword>
<dbReference type="AlphaFoldDB" id="A0A6H2EJT3"/>
<evidence type="ECO:0000313" key="5">
    <source>
        <dbReference type="Proteomes" id="UP000502298"/>
    </source>
</evidence>
<proteinExistence type="inferred from homology"/>
<organism evidence="4 5">
    <name type="scientific">Arcanobacterium buesumense</name>
    <dbReference type="NCBI Taxonomy" id="2722751"/>
    <lineage>
        <taxon>Bacteria</taxon>
        <taxon>Bacillati</taxon>
        <taxon>Actinomycetota</taxon>
        <taxon>Actinomycetes</taxon>
        <taxon>Actinomycetales</taxon>
        <taxon>Actinomycetaceae</taxon>
        <taxon>Arcanobacterium</taxon>
    </lineage>
</organism>